<reference evidence="1" key="1">
    <citation type="submission" date="2020-10" db="EMBL/GenBank/DDBJ databases">
        <authorList>
            <person name="Castelo-Branco R."/>
            <person name="Eusebio N."/>
            <person name="Adriana R."/>
            <person name="Vieira A."/>
            <person name="Brugerolle De Fraissinette N."/>
            <person name="Rezende De Castro R."/>
            <person name="Schneider M.P."/>
            <person name="Vasconcelos V."/>
            <person name="Leao P.N."/>
        </authorList>
    </citation>
    <scope>NUCLEOTIDE SEQUENCE</scope>
    <source>
        <strain evidence="1">LEGE 07157</strain>
    </source>
</reference>
<protein>
    <submittedName>
        <fullName evidence="1">AAA-like domain-containing protein</fullName>
    </submittedName>
</protein>
<dbReference type="EMBL" id="JADEWZ010000011">
    <property type="protein sequence ID" value="MBE9116034.1"/>
    <property type="molecule type" value="Genomic_DNA"/>
</dbReference>
<evidence type="ECO:0000313" key="2">
    <source>
        <dbReference type="Proteomes" id="UP000654482"/>
    </source>
</evidence>
<proteinExistence type="predicted"/>
<comment type="caution">
    <text evidence="1">The sequence shown here is derived from an EMBL/GenBank/DDBJ whole genome shotgun (WGS) entry which is preliminary data.</text>
</comment>
<name>A0A8J7DVT5_9CYAN</name>
<dbReference type="AlphaFoldDB" id="A0A8J7DVT5"/>
<organism evidence="1 2">
    <name type="scientific">Lusitaniella coriacea LEGE 07157</name>
    <dbReference type="NCBI Taxonomy" id="945747"/>
    <lineage>
        <taxon>Bacteria</taxon>
        <taxon>Bacillati</taxon>
        <taxon>Cyanobacteriota</taxon>
        <taxon>Cyanophyceae</taxon>
        <taxon>Spirulinales</taxon>
        <taxon>Lusitaniellaceae</taxon>
        <taxon>Lusitaniella</taxon>
    </lineage>
</organism>
<dbReference type="Gene3D" id="3.40.50.300">
    <property type="entry name" value="P-loop containing nucleotide triphosphate hydrolases"/>
    <property type="match status" value="1"/>
</dbReference>
<accession>A0A8J7DVT5</accession>
<evidence type="ECO:0000313" key="1">
    <source>
        <dbReference type="EMBL" id="MBE9116034.1"/>
    </source>
</evidence>
<keyword evidence="2" id="KW-1185">Reference proteome</keyword>
<dbReference type="Pfam" id="PF14516">
    <property type="entry name" value="AAA_35"/>
    <property type="match status" value="1"/>
</dbReference>
<sequence length="804" mass="93355">MGWDVNTTYNYEVGGCLPLDAPTYVVRQADDELYNGVLTGKFCYVLNSRQMGKSSLRVRTMKRLQAKGIRCAAIDLTSVGCQDIPPEQWYAGITYTLASSLNLLESVDLKTWWSQHELLAPVQRFGTFIREILLQAIQEDVAIFIDEIDSILSLNFPVDDFFALIRFCHEQRVENPEYQRLTWVLLGVAAPLELIQDRQRTPFDVGQSISLTGFQLQECSALERGLARKASNPQTTMTAILDWTGGKPFLTQKLCQLVLSYVEWISAGQEAKTVEMLARSRILENWEARDEPPHLKTIRDRLLQNNNNPPGQLRLYQQILHQGEILADSSPEQMSLRLSGLAVQLDSGKHYPQPVLKAYNRIYESIFNVSWVEEQLRKLDPTPDTEIYEEIRSKDEQFFYDYWLYWVAKEPPEALLERFRQLFIDGIGCSTPEIEMTLYRLVTFLKNDRDFIYILNRTCTILINHWHLHHPRHNAVFQLIELLEKGQPRLTQMVSRSFIVRRLQELRKLFLKSQDFLSLQRLVQVIEPSRLTKKTTSLGKLIDRYPFLYSHCLIPEKSTFGHRQIIQTIQSQKQKDFSVNLSQYAAHLARKASKKSSSVTVETAVRKSITNPTLLSDRQLYFALKHFVGKVDGVYTYRDSARGFLTQTNQKQSYQTFKTSLYEYLLETIESRYGSQHFNERLYKQLQETFPEKDLQPLDSFLIAQTCSSLFKFLVEDPEHPNFYVFLDLIFNLGTSRTIGLLLKITLIAQPVKPHLEKRFSVLFNYYESKEMRDIDWLVEALENLNVALSSNFGDADLSFFKYL</sequence>
<dbReference type="InterPro" id="IPR027417">
    <property type="entry name" value="P-loop_NTPase"/>
</dbReference>
<dbReference type="SUPFAM" id="SSF52540">
    <property type="entry name" value="P-loop containing nucleoside triphosphate hydrolases"/>
    <property type="match status" value="1"/>
</dbReference>
<dbReference type="RefSeq" id="WP_194029130.1">
    <property type="nucleotide sequence ID" value="NZ_JADEWZ010000011.1"/>
</dbReference>
<gene>
    <name evidence="1" type="ORF">IQ249_09020</name>
</gene>
<dbReference type="Proteomes" id="UP000654482">
    <property type="component" value="Unassembled WGS sequence"/>
</dbReference>